<feature type="compositionally biased region" description="Basic and acidic residues" evidence="2">
    <location>
        <begin position="204"/>
        <end position="216"/>
    </location>
</feature>
<feature type="region of interest" description="Disordered" evidence="2">
    <location>
        <begin position="162"/>
        <end position="259"/>
    </location>
</feature>
<gene>
    <name evidence="3" type="ORF">NSCI0253_LOCUS28438</name>
</gene>
<organism evidence="3">
    <name type="scientific">Noctiluca scintillans</name>
    <name type="common">Sea sparkle</name>
    <name type="synonym">Red tide dinoflagellate</name>
    <dbReference type="NCBI Taxonomy" id="2966"/>
    <lineage>
        <taxon>Eukaryota</taxon>
        <taxon>Sar</taxon>
        <taxon>Alveolata</taxon>
        <taxon>Dinophyceae</taxon>
        <taxon>Noctilucales</taxon>
        <taxon>Noctilucaceae</taxon>
        <taxon>Noctiluca</taxon>
    </lineage>
</organism>
<protein>
    <submittedName>
        <fullName evidence="3">Uncharacterized protein</fullName>
    </submittedName>
</protein>
<evidence type="ECO:0000256" key="1">
    <source>
        <dbReference type="SAM" id="Coils"/>
    </source>
</evidence>
<name>A0A7S1AHU6_NOCSC</name>
<evidence type="ECO:0000313" key="3">
    <source>
        <dbReference type="EMBL" id="CAD8854087.1"/>
    </source>
</evidence>
<dbReference type="EMBL" id="HBFQ01040135">
    <property type="protein sequence ID" value="CAD8854087.1"/>
    <property type="molecule type" value="Transcribed_RNA"/>
</dbReference>
<reference evidence="3" key="1">
    <citation type="submission" date="2021-01" db="EMBL/GenBank/DDBJ databases">
        <authorList>
            <person name="Corre E."/>
            <person name="Pelletier E."/>
            <person name="Niang G."/>
            <person name="Scheremetjew M."/>
            <person name="Finn R."/>
            <person name="Kale V."/>
            <person name="Holt S."/>
            <person name="Cochrane G."/>
            <person name="Meng A."/>
            <person name="Brown T."/>
            <person name="Cohen L."/>
        </authorList>
    </citation>
    <scope>NUCLEOTIDE SEQUENCE</scope>
</reference>
<sequence>MPNESEGTLCLGAKEGALAKLATRLSQIASRLAGVPLGAELEDIAQELRHESGAFADGTYDDLVKTVARLREEREELRHAFSKSLNAAVQRESTMAEQCDKLRQDTDNRIREELSFALREEAEAARQARAPLVAENRALKHELATEQCTVVALRAQIALRGSRKSSDLSMDSNPRSGRGGTASRTSEGHVKRLSNGLFGGAGDGARRAPDFVRRDFVPTSDTPQPWRLEAKALASSSQSKRPSQELEVPHRTASAPSIC</sequence>
<evidence type="ECO:0000256" key="2">
    <source>
        <dbReference type="SAM" id="MobiDB-lite"/>
    </source>
</evidence>
<proteinExistence type="predicted"/>
<feature type="coiled-coil region" evidence="1">
    <location>
        <begin position="60"/>
        <end position="87"/>
    </location>
</feature>
<keyword evidence="1" id="KW-0175">Coiled coil</keyword>
<dbReference type="AlphaFoldDB" id="A0A7S1AHU6"/>
<accession>A0A7S1AHU6</accession>